<protein>
    <submittedName>
        <fullName evidence="1">Uncharacterized protein</fullName>
    </submittedName>
</protein>
<reference evidence="1 2" key="1">
    <citation type="submission" date="2018-06" db="EMBL/GenBank/DDBJ databases">
        <authorList>
            <consortium name="Pathogen Informatics"/>
            <person name="Doyle S."/>
        </authorList>
    </citation>
    <scope>NUCLEOTIDE SEQUENCE [LARGE SCALE GENOMIC DNA]</scope>
    <source>
        <strain evidence="1 2">NCTC11468</strain>
    </source>
</reference>
<evidence type="ECO:0000313" key="2">
    <source>
        <dbReference type="Proteomes" id="UP000248758"/>
    </source>
</evidence>
<dbReference type="Proteomes" id="UP000248758">
    <property type="component" value="Chromosome 1"/>
</dbReference>
<proteinExistence type="predicted"/>
<gene>
    <name evidence="1" type="ORF">NCTC11468_02263</name>
</gene>
<dbReference type="KEGG" id="tpty:NCTC11468_02263"/>
<name>A0A2X5NPL8_9GAMM</name>
<dbReference type="EMBL" id="LS483499">
    <property type="protein sequence ID" value="SQK75339.1"/>
    <property type="molecule type" value="Genomic_DNA"/>
</dbReference>
<sequence>MGSLKIGQIFANAAAGKLFIRPPETARGKADCCILQPTTLVAGGDER</sequence>
<organism evidence="1 2">
    <name type="scientific">Tatumella ptyseos</name>
    <dbReference type="NCBI Taxonomy" id="82987"/>
    <lineage>
        <taxon>Bacteria</taxon>
        <taxon>Pseudomonadati</taxon>
        <taxon>Pseudomonadota</taxon>
        <taxon>Gammaproteobacteria</taxon>
        <taxon>Enterobacterales</taxon>
        <taxon>Erwiniaceae</taxon>
        <taxon>Tatumella</taxon>
    </lineage>
</organism>
<evidence type="ECO:0000313" key="1">
    <source>
        <dbReference type="EMBL" id="SQK75339.1"/>
    </source>
</evidence>
<accession>A0A2X5NPL8</accession>
<dbReference type="AlphaFoldDB" id="A0A2X5NPL8"/>